<name>A0A2C5Z609_9HYPO</name>
<dbReference type="SMART" id="SM00827">
    <property type="entry name" value="PKS_AT"/>
    <property type="match status" value="1"/>
</dbReference>
<dbReference type="GO" id="GO:0006633">
    <property type="term" value="P:fatty acid biosynthetic process"/>
    <property type="evidence" value="ECO:0007669"/>
    <property type="project" value="TreeGrafter"/>
</dbReference>
<evidence type="ECO:0000313" key="5">
    <source>
        <dbReference type="Proteomes" id="UP000226431"/>
    </source>
</evidence>
<dbReference type="InterPro" id="IPR014043">
    <property type="entry name" value="Acyl_transferase_dom"/>
</dbReference>
<dbReference type="InterPro" id="IPR016035">
    <property type="entry name" value="Acyl_Trfase/lysoPLipase"/>
</dbReference>
<dbReference type="InterPro" id="IPR050091">
    <property type="entry name" value="PKS_NRPS_Biosynth_Enz"/>
</dbReference>
<dbReference type="SUPFAM" id="SSF52151">
    <property type="entry name" value="FabD/lysophospholipase-like"/>
    <property type="match status" value="1"/>
</dbReference>
<dbReference type="GO" id="GO:0004312">
    <property type="term" value="F:fatty acid synthase activity"/>
    <property type="evidence" value="ECO:0007669"/>
    <property type="project" value="TreeGrafter"/>
</dbReference>
<dbReference type="PANTHER" id="PTHR43775">
    <property type="entry name" value="FATTY ACID SYNTHASE"/>
    <property type="match status" value="1"/>
</dbReference>
<dbReference type="PANTHER" id="PTHR43775:SF29">
    <property type="entry name" value="ASPERFURANONE POLYKETIDE SYNTHASE AFOG-RELATED"/>
    <property type="match status" value="1"/>
</dbReference>
<evidence type="ECO:0000256" key="2">
    <source>
        <dbReference type="ARBA" id="ARBA00022553"/>
    </source>
</evidence>
<dbReference type="Gene3D" id="3.40.366.10">
    <property type="entry name" value="Malonyl-Coenzyme A Acyl Carrier Protein, domain 2"/>
    <property type="match status" value="1"/>
</dbReference>
<reference evidence="4 5" key="1">
    <citation type="submission" date="2017-06" db="EMBL/GenBank/DDBJ databases">
        <title>Ant-infecting Ophiocordyceps genomes reveal a high diversity of potential behavioral manipulation genes and a possible major role for enterotoxins.</title>
        <authorList>
            <person name="De Bekker C."/>
            <person name="Evans H.C."/>
            <person name="Brachmann A."/>
            <person name="Hughes D.P."/>
        </authorList>
    </citation>
    <scope>NUCLEOTIDE SEQUENCE [LARGE SCALE GENOMIC DNA]</scope>
    <source>
        <strain evidence="4 5">Map16</strain>
    </source>
</reference>
<evidence type="ECO:0000256" key="1">
    <source>
        <dbReference type="ARBA" id="ARBA00022450"/>
    </source>
</evidence>
<gene>
    <name evidence="4" type="ORF">CDD80_2837</name>
</gene>
<proteinExistence type="predicted"/>
<comment type="caution">
    <text evidence="4">The sequence shown here is derived from an EMBL/GenBank/DDBJ whole genome shotgun (WGS) entry which is preliminary data.</text>
</comment>
<dbReference type="OrthoDB" id="4920000at2759"/>
<dbReference type="SUPFAM" id="SSF55048">
    <property type="entry name" value="Probable ACP-binding domain of malonyl-CoA ACP transacylase"/>
    <property type="match status" value="1"/>
</dbReference>
<dbReference type="Proteomes" id="UP000226431">
    <property type="component" value="Unassembled WGS sequence"/>
</dbReference>
<feature type="domain" description="Malonyl-CoA:ACP transacylase (MAT)" evidence="3">
    <location>
        <begin position="125"/>
        <end position="452"/>
    </location>
</feature>
<accession>A0A2C5Z609</accession>
<keyword evidence="1" id="KW-0596">Phosphopantetheine</keyword>
<keyword evidence="5" id="KW-1185">Reference proteome</keyword>
<evidence type="ECO:0000259" key="3">
    <source>
        <dbReference type="SMART" id="SM00827"/>
    </source>
</evidence>
<sequence length="478" mass="52406">MAVQYQPGLHQREARLRKEKSLGIDISRINAAAGPSSRLIPLSSPSPDGLKKVTATLETLLQQAKTQDSDSDSAILDRLVGKLMAEGIWTCWRSFALASSPAELLESQGLGQLVRVTDRHVVCFIFTGSGAQWFNMGRELLRFDVFRRSLEASGRILEEMGCEWSLFDEMYFRDEPRIDEPGVFQPAVTALQIALADLVKSWNVRPGVVVGHSSGEIAAAFVKGAISRRSALKIAFVRGLVSHHISKPGGMLAVGLGEEAVKPVLEEVRQEGHYAVVGCTNSPRSVTVSGDDEALAASEAALNDKGVFHQRVRVSNAYHSGHVDEVADEYRDALTGLDGASDKVETDESDVVMFSSLTGKEVRASQLREPSYWVSNLRDRVRFSEAVQGALRLARKETAAEKEDSTAVLMTELGPHPALRTPLRQTFQCHGQSYREKDSTQLVYGSLLARNRDAVRTTLETMGQYFQWGYVAPTTAVG</sequence>
<dbReference type="Pfam" id="PF00698">
    <property type="entry name" value="Acyl_transf_1"/>
    <property type="match status" value="1"/>
</dbReference>
<dbReference type="GO" id="GO:0044550">
    <property type="term" value="P:secondary metabolite biosynthetic process"/>
    <property type="evidence" value="ECO:0007669"/>
    <property type="project" value="TreeGrafter"/>
</dbReference>
<dbReference type="STRING" id="2004952.A0A2C5Z609"/>
<dbReference type="InterPro" id="IPR001227">
    <property type="entry name" value="Ac_transferase_dom_sf"/>
</dbReference>
<organism evidence="4 5">
    <name type="scientific">Ophiocordyceps camponoti-rufipedis</name>
    <dbReference type="NCBI Taxonomy" id="2004952"/>
    <lineage>
        <taxon>Eukaryota</taxon>
        <taxon>Fungi</taxon>
        <taxon>Dikarya</taxon>
        <taxon>Ascomycota</taxon>
        <taxon>Pezizomycotina</taxon>
        <taxon>Sordariomycetes</taxon>
        <taxon>Hypocreomycetidae</taxon>
        <taxon>Hypocreales</taxon>
        <taxon>Ophiocordycipitaceae</taxon>
        <taxon>Ophiocordyceps</taxon>
    </lineage>
</organism>
<dbReference type="InterPro" id="IPR016036">
    <property type="entry name" value="Malonyl_transacylase_ACP-bd"/>
</dbReference>
<keyword evidence="2" id="KW-0597">Phosphoprotein</keyword>
<dbReference type="EMBL" id="NJES01000252">
    <property type="protein sequence ID" value="PHH74794.1"/>
    <property type="molecule type" value="Genomic_DNA"/>
</dbReference>
<protein>
    <recommendedName>
        <fullName evidence="3">Malonyl-CoA:ACP transacylase (MAT) domain-containing protein</fullName>
    </recommendedName>
</protein>
<evidence type="ECO:0000313" key="4">
    <source>
        <dbReference type="EMBL" id="PHH74794.1"/>
    </source>
</evidence>
<dbReference type="AlphaFoldDB" id="A0A2C5Z609"/>